<dbReference type="PANTHER" id="PTHR43433">
    <property type="entry name" value="HYDROLASE, ALPHA/BETA FOLD FAMILY PROTEIN"/>
    <property type="match status" value="1"/>
</dbReference>
<dbReference type="SUPFAM" id="SSF53474">
    <property type="entry name" value="alpha/beta-Hydrolases"/>
    <property type="match status" value="1"/>
</dbReference>
<dbReference type="PRINTS" id="PR00111">
    <property type="entry name" value="ABHYDROLASE"/>
</dbReference>
<dbReference type="GO" id="GO:0046503">
    <property type="term" value="P:glycerolipid catabolic process"/>
    <property type="evidence" value="ECO:0007669"/>
    <property type="project" value="TreeGrafter"/>
</dbReference>
<gene>
    <name evidence="2" type="ORF">SAMN05421512_11547</name>
</gene>
<dbReference type="AlphaFoldDB" id="A0A285TSG3"/>
<dbReference type="STRING" id="538381.GCA_001696535_01032"/>
<dbReference type="Pfam" id="PF00561">
    <property type="entry name" value="Abhydrolase_1"/>
    <property type="match status" value="1"/>
</dbReference>
<organism evidence="2 3">
    <name type="scientific">Stappia indica</name>
    <dbReference type="NCBI Taxonomy" id="538381"/>
    <lineage>
        <taxon>Bacteria</taxon>
        <taxon>Pseudomonadati</taxon>
        <taxon>Pseudomonadota</taxon>
        <taxon>Alphaproteobacteria</taxon>
        <taxon>Hyphomicrobiales</taxon>
        <taxon>Stappiaceae</taxon>
        <taxon>Stappia</taxon>
    </lineage>
</organism>
<evidence type="ECO:0000313" key="3">
    <source>
        <dbReference type="Proteomes" id="UP000219331"/>
    </source>
</evidence>
<dbReference type="PANTHER" id="PTHR43433:SF5">
    <property type="entry name" value="AB HYDROLASE-1 DOMAIN-CONTAINING PROTEIN"/>
    <property type="match status" value="1"/>
</dbReference>
<proteinExistence type="predicted"/>
<evidence type="ECO:0000313" key="2">
    <source>
        <dbReference type="EMBL" id="SOC25875.1"/>
    </source>
</evidence>
<dbReference type="Proteomes" id="UP000219331">
    <property type="component" value="Unassembled WGS sequence"/>
</dbReference>
<name>A0A285TSG3_9HYPH</name>
<dbReference type="EMBL" id="OBML01000015">
    <property type="protein sequence ID" value="SOC25875.1"/>
    <property type="molecule type" value="Genomic_DNA"/>
</dbReference>
<dbReference type="Gene3D" id="3.40.50.1820">
    <property type="entry name" value="alpha/beta hydrolase"/>
    <property type="match status" value="1"/>
</dbReference>
<keyword evidence="3" id="KW-1185">Reference proteome</keyword>
<dbReference type="InterPro" id="IPR050471">
    <property type="entry name" value="AB_hydrolase"/>
</dbReference>
<dbReference type="InterPro" id="IPR000073">
    <property type="entry name" value="AB_hydrolase_1"/>
</dbReference>
<reference evidence="2 3" key="1">
    <citation type="submission" date="2017-08" db="EMBL/GenBank/DDBJ databases">
        <authorList>
            <person name="de Groot N.N."/>
        </authorList>
    </citation>
    <scope>NUCLEOTIDE SEQUENCE [LARGE SCALE GENOMIC DNA]</scope>
    <source>
        <strain evidence="2 3">USBA 352</strain>
    </source>
</reference>
<sequence>MPHFDSAGLRLAYLDEGRGEPILLIHGFASNKHVNWVYPGWVKLLTEAGRRVIAIDNRGHGESDGSHDPEDYGAPTMAEDARRLLDHLGIERTDVMGYSMGARISAFLTLNHPQRVRSAIFGGLGYGMITGVGDPEPIAAGLEAEKLSDVTDRGARAFRAFAEQTNSDRFALAACMRSSRQKIGEDEVSRITQPVLVAVGTKDEIAGSPEKLARLMPRAKVLEIPGRDHMIAVGDKVYKAGVIDFLASLAREGVA</sequence>
<dbReference type="RefSeq" id="WP_067334664.1">
    <property type="nucleotide sequence ID" value="NZ_MBQF01000001.1"/>
</dbReference>
<feature type="domain" description="AB hydrolase-1" evidence="1">
    <location>
        <begin position="21"/>
        <end position="121"/>
    </location>
</feature>
<dbReference type="OrthoDB" id="9804723at2"/>
<evidence type="ECO:0000259" key="1">
    <source>
        <dbReference type="Pfam" id="PF00561"/>
    </source>
</evidence>
<dbReference type="GO" id="GO:0004806">
    <property type="term" value="F:triacylglycerol lipase activity"/>
    <property type="evidence" value="ECO:0007669"/>
    <property type="project" value="TreeGrafter"/>
</dbReference>
<dbReference type="InterPro" id="IPR029058">
    <property type="entry name" value="AB_hydrolase_fold"/>
</dbReference>
<protein>
    <submittedName>
        <fullName evidence="2">Pimeloyl-ACP methyl ester carboxylesterase</fullName>
    </submittedName>
</protein>
<accession>A0A285TSG3</accession>